<dbReference type="Gene3D" id="2.60.120.1440">
    <property type="match status" value="1"/>
</dbReference>
<dbReference type="InterPro" id="IPR006860">
    <property type="entry name" value="FecR"/>
</dbReference>
<keyword evidence="4" id="KW-1185">Reference proteome</keyword>
<accession>A0A9X2FGZ8</accession>
<evidence type="ECO:0000259" key="2">
    <source>
        <dbReference type="Pfam" id="PF04773"/>
    </source>
</evidence>
<comment type="caution">
    <text evidence="3">The sequence shown here is derived from an EMBL/GenBank/DDBJ whole genome shotgun (WGS) entry which is preliminary data.</text>
</comment>
<feature type="domain" description="FecR protein" evidence="2">
    <location>
        <begin position="185"/>
        <end position="266"/>
    </location>
</feature>
<evidence type="ECO:0000313" key="4">
    <source>
        <dbReference type="Proteomes" id="UP001155241"/>
    </source>
</evidence>
<reference evidence="3" key="1">
    <citation type="submission" date="2022-06" db="EMBL/GenBank/DDBJ databases">
        <title>Aeoliella straminimaris, a novel planctomycete from sediments.</title>
        <authorList>
            <person name="Vitorino I.R."/>
            <person name="Lage O.M."/>
        </authorList>
    </citation>
    <scope>NUCLEOTIDE SEQUENCE</scope>
    <source>
        <strain evidence="3">ICT_H6.2</strain>
    </source>
</reference>
<sequence length="605" mass="67525">MTINQQRRLLAQFSRLCDSRLTEEEGRQLAITLRNSEEARIAYVHFLDLHASLDRDSATQITSLASLPGFDELVREGCLDGAVALPETAEVGEMQCQCGPRSKLSLVGYRPKHRRLQELLAASAVALLLGLVFWKLLDQPGPSATPPEYVASIISDANCTWDGLPTESDEQPKLRAGQQLALLSGIARLRFNDDTIVLIESPSRFDLVSPSSMRLHTGTVALRAEGEKKDFTVLAPNASIVDRGTSFGVHCGPDGVDVEVFEGKVEVMPSNDARRSQMLGLGASARIRSEDGHDGIDMFAADEGRFTDLLQMLWEDIHDRRPYESDEAEESDESDPHPVYPYQEFDPSRTAQGIDSFHGAKSGHGWITPWVAAGHPIGETAFTDALVGEGNPYLRLHFNYALDRTIAREYCATATFDPNLPHVISWLWRFDGQDEDFGDSFHDRVAFYANDYFRSNSASDISWFIGWAGDHEKVGKQRKTIPKRWFVFDGTNGSDYGPETLVDTGMELKPGVVYRMAVVLYPETKQYDAIIQDDKQTFYHPRLGYRNPYGHSSHVIHFSVGDDSRDGDASFSIDSIRVEPLRRDLVPKDLRFNVPVDPSTEGFST</sequence>
<dbReference type="Proteomes" id="UP001155241">
    <property type="component" value="Unassembled WGS sequence"/>
</dbReference>
<dbReference type="PANTHER" id="PTHR30273">
    <property type="entry name" value="PERIPLASMIC SIGNAL SENSOR AND SIGMA FACTOR ACTIVATOR FECR-RELATED"/>
    <property type="match status" value="1"/>
</dbReference>
<organism evidence="3 4">
    <name type="scientific">Aeoliella straminimaris</name>
    <dbReference type="NCBI Taxonomy" id="2954799"/>
    <lineage>
        <taxon>Bacteria</taxon>
        <taxon>Pseudomonadati</taxon>
        <taxon>Planctomycetota</taxon>
        <taxon>Planctomycetia</taxon>
        <taxon>Pirellulales</taxon>
        <taxon>Lacipirellulaceae</taxon>
        <taxon>Aeoliella</taxon>
    </lineage>
</organism>
<name>A0A9X2FGZ8_9BACT</name>
<evidence type="ECO:0000313" key="3">
    <source>
        <dbReference type="EMBL" id="MCO6044251.1"/>
    </source>
</evidence>
<feature type="region of interest" description="Disordered" evidence="1">
    <location>
        <begin position="322"/>
        <end position="345"/>
    </location>
</feature>
<gene>
    <name evidence="3" type="ORF">NG895_10065</name>
</gene>
<evidence type="ECO:0000256" key="1">
    <source>
        <dbReference type="SAM" id="MobiDB-lite"/>
    </source>
</evidence>
<dbReference type="PANTHER" id="PTHR30273:SF2">
    <property type="entry name" value="PROTEIN FECR"/>
    <property type="match status" value="1"/>
</dbReference>
<dbReference type="Pfam" id="PF04773">
    <property type="entry name" value="FecR"/>
    <property type="match status" value="1"/>
</dbReference>
<proteinExistence type="predicted"/>
<dbReference type="EMBL" id="JAMXLR010000036">
    <property type="protein sequence ID" value="MCO6044251.1"/>
    <property type="molecule type" value="Genomic_DNA"/>
</dbReference>
<dbReference type="RefSeq" id="WP_252852355.1">
    <property type="nucleotide sequence ID" value="NZ_JAMXLR010000036.1"/>
</dbReference>
<dbReference type="AlphaFoldDB" id="A0A9X2FGZ8"/>
<protein>
    <submittedName>
        <fullName evidence="3">FecR family protein</fullName>
    </submittedName>
</protein>
<dbReference type="InterPro" id="IPR012373">
    <property type="entry name" value="Ferrdict_sens_TM"/>
</dbReference>
<dbReference type="GO" id="GO:0016989">
    <property type="term" value="F:sigma factor antagonist activity"/>
    <property type="evidence" value="ECO:0007669"/>
    <property type="project" value="TreeGrafter"/>
</dbReference>